<dbReference type="GO" id="GO:0016477">
    <property type="term" value="P:cell migration"/>
    <property type="evidence" value="ECO:0007669"/>
    <property type="project" value="TreeGrafter"/>
</dbReference>
<dbReference type="EMBL" id="MLAK01001313">
    <property type="protein sequence ID" value="OHS94520.1"/>
    <property type="molecule type" value="Genomic_DNA"/>
</dbReference>
<evidence type="ECO:0000313" key="2">
    <source>
        <dbReference type="Proteomes" id="UP000179807"/>
    </source>
</evidence>
<evidence type="ECO:0000313" key="1">
    <source>
        <dbReference type="EMBL" id="OHS94520.1"/>
    </source>
</evidence>
<dbReference type="Proteomes" id="UP000179807">
    <property type="component" value="Unassembled WGS sequence"/>
</dbReference>
<dbReference type="PANTHER" id="PTHR24112:SF64">
    <property type="entry name" value="CHROMOSOME UNDETERMINED SCAFFOLD_46, WHOLE GENOME SHOTGUN SEQUENCE"/>
    <property type="match status" value="1"/>
</dbReference>
<dbReference type="GO" id="GO:0030027">
    <property type="term" value="C:lamellipodium"/>
    <property type="evidence" value="ECO:0007669"/>
    <property type="project" value="TreeGrafter"/>
</dbReference>
<name>A0A1J4J5I5_9EUKA</name>
<evidence type="ECO:0008006" key="3">
    <source>
        <dbReference type="Google" id="ProtNLM"/>
    </source>
</evidence>
<comment type="caution">
    <text evidence="1">The sequence shown here is derived from an EMBL/GenBank/DDBJ whole genome shotgun (WGS) entry which is preliminary data.</text>
</comment>
<keyword evidence="2" id="KW-1185">Reference proteome</keyword>
<dbReference type="OrthoDB" id="10603493at2759"/>
<protein>
    <recommendedName>
        <fullName evidence="3">Leucine Rich Repeat family protein</fullName>
    </recommendedName>
</protein>
<proteinExistence type="predicted"/>
<dbReference type="SUPFAM" id="SSF52047">
    <property type="entry name" value="RNI-like"/>
    <property type="match status" value="1"/>
</dbReference>
<accession>A0A1J4J5I5</accession>
<dbReference type="InterPro" id="IPR032675">
    <property type="entry name" value="LRR_dom_sf"/>
</dbReference>
<organism evidence="1 2">
    <name type="scientific">Tritrichomonas foetus</name>
    <dbReference type="NCBI Taxonomy" id="1144522"/>
    <lineage>
        <taxon>Eukaryota</taxon>
        <taxon>Metamonada</taxon>
        <taxon>Parabasalia</taxon>
        <taxon>Tritrichomonadida</taxon>
        <taxon>Tritrichomonadidae</taxon>
        <taxon>Tritrichomonas</taxon>
    </lineage>
</organism>
<gene>
    <name evidence="1" type="ORF">TRFO_39309</name>
</gene>
<dbReference type="GeneID" id="94847267"/>
<dbReference type="InterPro" id="IPR051279">
    <property type="entry name" value="PP1-Reg/Actin-Interact_Protein"/>
</dbReference>
<sequence length="749" mass="85666">MTEKIDPKFDQILRCQPLFHAFPELLVSLKKVQHVTLSNSLEDRWLLLSYSGIFLLAKKTFHRSLAVTNTISFVDLAMIKVKKSLATFEGKNNTNFSISHPKVVKIASKIYYLHELLFSHPKTQFSLDIEGSLQSEFNDYLFEFESQQPLSDRFLSCLIHEISTFDESFVKSVYDQLKTESEGTFEITKELATNQFISSISSAISYDNEITTLILSNFSMSAFIPHLTTIISNNNSISCILMKKIDFSEPFYDNVFELFQDEDSLFGATEFIFENCIFGIESHSFFESFSNYQKEIKILSFQNCKFDVGSIELIFQSIFIYKCFHSITAFLINDFAFPEELLPCLVQLGYCEWVLSTHCLQTLSIQNCALKCDQLLNRILKVDCGISDIILSDNCFTGKLYLKSFNSMTSLTLNGCRFSNFSILISLFHALSNHEREGIQLNCNSIILEDNQWDQFYCKIKNFEIPCLVGLSWDTNSMSLQNITFFVDFIIKQKSLKELSISYCLSNEKELIPILLKLVSSIKFEVFSMAALNNESALGVDLIPVISELLKCNSLRSLNISNHLIEDQGMHKILNSMPLSLNELRFDNFGASCAMSIIDICTQIYEKPSIIFASWPSNDEKPALTKSPVKQRPELIKQLSELRQKFITKYGKESAGCSEHEFNSVMMSKLITNTSLKNKKKKEIQKKSTKVQNYMKDNLILMAKYVDYDDEVLSLLNECGDILGVEPMNSIVSEMEKKYTIQDLANELL</sequence>
<dbReference type="GO" id="GO:0034315">
    <property type="term" value="P:regulation of Arp2/3 complex-mediated actin nucleation"/>
    <property type="evidence" value="ECO:0007669"/>
    <property type="project" value="TreeGrafter"/>
</dbReference>
<dbReference type="AlphaFoldDB" id="A0A1J4J5I5"/>
<dbReference type="PANTHER" id="PTHR24112">
    <property type="entry name" value="LEUCINE-RICH REPEAT, ISOFORM F-RELATED"/>
    <property type="match status" value="1"/>
</dbReference>
<dbReference type="Gene3D" id="3.80.10.10">
    <property type="entry name" value="Ribonuclease Inhibitor"/>
    <property type="match status" value="1"/>
</dbReference>
<reference evidence="1" key="1">
    <citation type="submission" date="2016-10" db="EMBL/GenBank/DDBJ databases">
        <authorList>
            <person name="Benchimol M."/>
            <person name="Almeida L.G."/>
            <person name="Vasconcelos A.T."/>
            <person name="Perreira-Neves A."/>
            <person name="Rosa I.A."/>
            <person name="Tasca T."/>
            <person name="Bogo M.R."/>
            <person name="de Souza W."/>
        </authorList>
    </citation>
    <scope>NUCLEOTIDE SEQUENCE [LARGE SCALE GENOMIC DNA]</scope>
    <source>
        <strain evidence="1">K</strain>
    </source>
</reference>
<dbReference type="RefSeq" id="XP_068347657.1">
    <property type="nucleotide sequence ID" value="XM_068512563.1"/>
</dbReference>
<dbReference type="GO" id="GO:0005886">
    <property type="term" value="C:plasma membrane"/>
    <property type="evidence" value="ECO:0007669"/>
    <property type="project" value="TreeGrafter"/>
</dbReference>
<dbReference type="VEuPathDB" id="TrichDB:TRFO_39309"/>